<feature type="region of interest" description="Disordered" evidence="13">
    <location>
        <begin position="546"/>
        <end position="646"/>
    </location>
</feature>
<feature type="compositionally biased region" description="Acidic residues" evidence="13">
    <location>
        <begin position="599"/>
        <end position="621"/>
    </location>
</feature>
<proteinExistence type="inferred from homology"/>
<dbReference type="InterPro" id="IPR050476">
    <property type="entry name" value="Insect_CytP450_Detox"/>
</dbReference>
<dbReference type="InterPro" id="IPR017972">
    <property type="entry name" value="Cyt_P450_CS"/>
</dbReference>
<comment type="cofactor">
    <cofactor evidence="1">
        <name>heme</name>
        <dbReference type="ChEBI" id="CHEBI:30413"/>
    </cofactor>
</comment>
<feature type="compositionally biased region" description="Basic residues" evidence="13">
    <location>
        <begin position="570"/>
        <end position="580"/>
    </location>
</feature>
<keyword evidence="8" id="KW-0492">Microsome</keyword>
<evidence type="ECO:0000256" key="1">
    <source>
        <dbReference type="ARBA" id="ARBA00001971"/>
    </source>
</evidence>
<dbReference type="EnsemblMetazoa" id="XM_050658987.1">
    <property type="protein sequence ID" value="XP_050514944.1"/>
    <property type="gene ID" value="LOC126890137"/>
</dbReference>
<feature type="transmembrane region" description="Helical" evidence="14">
    <location>
        <begin position="6"/>
        <end position="25"/>
    </location>
</feature>
<evidence type="ECO:0000256" key="10">
    <source>
        <dbReference type="ARBA" id="ARBA00023004"/>
    </source>
</evidence>
<comment type="subcellular location">
    <subcellularLocation>
        <location evidence="3">Endoplasmic reticulum membrane</location>
        <topology evidence="3">Peripheral membrane protein</topology>
    </subcellularLocation>
    <subcellularLocation>
        <location evidence="2">Microsome membrane</location>
        <topology evidence="2">Peripheral membrane protein</topology>
    </subcellularLocation>
</comment>
<evidence type="ECO:0000313" key="15">
    <source>
        <dbReference type="EnsemblMetazoa" id="XP_050514944.1"/>
    </source>
</evidence>
<dbReference type="CDD" id="cd11056">
    <property type="entry name" value="CYP6-like"/>
    <property type="match status" value="2"/>
</dbReference>
<dbReference type="Proteomes" id="UP001652700">
    <property type="component" value="Unplaced"/>
</dbReference>
<sequence length="1233" mass="142420">MLLSSWIVDVFAFSLTFSTLLYVYFTRHFSYWKKRNVFYQKPAPFFGNFKDVVTMKTTIGEWLRDEYNKAAKQPYFGIFVFDEPKLVIKSPEIIKNIMIKDFNNFCDRTFASPEYNEVESNFLFMMHNPKWKKHRSQLSPAFTSGKLKGMLPIIHEVGQSLQKYLSDNQTVLEAKEVMAKYSTDVIGKCFLGINPHCFDNDDALFRVLGRAMFDFSIKNALKQTAYFSTPGIVKFFKISFFEQWITDHFIDVFSKSYEAREKSKIRKNDFIDILRDMERKGVIDEDIGSIQGSSMQFFFAGFETTSSTTSFTLYELCLNKTIQNKVRSEIQANIRENKGITYEGVMSMKYLDLCIKETLRKYPVLPFLDRRCINNYTIPGTNLVIEKGASVYIPMFGLHYDETYFPEPMKYMPERFENANYNTNGLVYFPFGEGPRICIGERFGLMSSKLALIYVLTKFEVEKCESTPDPLEFEPKSLFLHSKVGLPMRFKHLVPSPASCYHTKSLSVAAEETRRAECGRAAVAAQQVEEREVLWCNVLLSTAVNHPEESSDDHSSDQEDGKDGFTIQNRRIRKKKKKSKGKDSTQNVETTENVTEATQEVEDSQNIEATQEVEDMDEDVPGAEGGGTTKRQRVEEDAASEDELTKANAEINRLRTLMKEFAANVDANNKKYEEVIAQQKAEIKELNTEIRRMSEKMDARFDELIALQKQLAKKSEKKNPEKTDKKPPCVYVSKMLLTSSWIVDVLAFSVTLSTLLYVYFTRHFSYWKKRNVFYRKPTPFFGNFKDVASMKTTIGEWLRDEYNKAAKQPYFGIFVFDEPKLVIKSPEIIKHIMIKDFNNFCDRTFASPEHNEVESNFLFMMQNPKWKKHRSQLSPAFTSGKLKGMLPIIHEVGQSLQKYLSDNQRVLEAKEVMAKYSTDVIGKCFLGINPHCFDNEDALFRVLGRAMFDFSIKNALKQTAYFSTPGIVKFFKISFFEQWVTDHFTDVFGKSYEAREKSKIRKNDFIDILRDMEKKGVIDKDIGSIQGSSMQFFAAGFETTSSTTSFTLYELCLNKTIQNKLRSEILANIRENKGITYEGVMSMKYLDQCIKETLRKYPVLPFLDRRCINNYTIPGTDLVIEKGSSVYIPMFGLHYDETYFPEPMKYMPERFENANYNTNGLVYFPFGEGPRICIGERFGLMSSKLALIYVLTKFEVEKCESTPDPLEFEPKSLVLQSKVGVPMRFKHLVPSPA</sequence>
<keyword evidence="12 14" id="KW-0472">Membrane</keyword>
<dbReference type="PANTHER" id="PTHR24292">
    <property type="entry name" value="CYTOCHROME P450"/>
    <property type="match status" value="1"/>
</dbReference>
<keyword evidence="6" id="KW-0479">Metal-binding</keyword>
<feature type="compositionally biased region" description="Basic and acidic residues" evidence="13">
    <location>
        <begin position="546"/>
        <end position="563"/>
    </location>
</feature>
<dbReference type="GeneID" id="126890137"/>
<evidence type="ECO:0000256" key="6">
    <source>
        <dbReference type="ARBA" id="ARBA00022723"/>
    </source>
</evidence>
<evidence type="ECO:0000256" key="3">
    <source>
        <dbReference type="ARBA" id="ARBA00004406"/>
    </source>
</evidence>
<name>A0ABM5KXM6_DIAVI</name>
<comment type="similarity">
    <text evidence="4">Belongs to the cytochrome P450 family.</text>
</comment>
<evidence type="ECO:0000256" key="7">
    <source>
        <dbReference type="ARBA" id="ARBA00022824"/>
    </source>
</evidence>
<evidence type="ECO:0000256" key="4">
    <source>
        <dbReference type="ARBA" id="ARBA00010617"/>
    </source>
</evidence>
<dbReference type="InterPro" id="IPR001128">
    <property type="entry name" value="Cyt_P450"/>
</dbReference>
<organism evidence="15 16">
    <name type="scientific">Diabrotica virgifera virgifera</name>
    <name type="common">western corn rootworm</name>
    <dbReference type="NCBI Taxonomy" id="50390"/>
    <lineage>
        <taxon>Eukaryota</taxon>
        <taxon>Metazoa</taxon>
        <taxon>Ecdysozoa</taxon>
        <taxon>Arthropoda</taxon>
        <taxon>Hexapoda</taxon>
        <taxon>Insecta</taxon>
        <taxon>Pterygota</taxon>
        <taxon>Neoptera</taxon>
        <taxon>Endopterygota</taxon>
        <taxon>Coleoptera</taxon>
        <taxon>Polyphaga</taxon>
        <taxon>Cucujiformia</taxon>
        <taxon>Chrysomeloidea</taxon>
        <taxon>Chrysomelidae</taxon>
        <taxon>Galerucinae</taxon>
        <taxon>Diabroticina</taxon>
        <taxon>Diabroticites</taxon>
        <taxon>Diabrotica</taxon>
    </lineage>
</organism>
<evidence type="ECO:0000256" key="9">
    <source>
        <dbReference type="ARBA" id="ARBA00023002"/>
    </source>
</evidence>
<keyword evidence="10" id="KW-0408">Iron</keyword>
<dbReference type="InterPro" id="IPR036396">
    <property type="entry name" value="Cyt_P450_sf"/>
</dbReference>
<protein>
    <recommendedName>
        <fullName evidence="17">Cytochrome P450 6k1-like</fullName>
    </recommendedName>
</protein>
<evidence type="ECO:0000256" key="12">
    <source>
        <dbReference type="ARBA" id="ARBA00023136"/>
    </source>
</evidence>
<dbReference type="PRINTS" id="PR00463">
    <property type="entry name" value="EP450I"/>
</dbReference>
<dbReference type="PANTHER" id="PTHR24292:SF45">
    <property type="entry name" value="CYTOCHROME P450 6G1-RELATED"/>
    <property type="match status" value="1"/>
</dbReference>
<keyword evidence="14" id="KW-0812">Transmembrane</keyword>
<dbReference type="PRINTS" id="PR00385">
    <property type="entry name" value="P450"/>
</dbReference>
<keyword evidence="11" id="KW-0503">Monooxygenase</keyword>
<keyword evidence="7" id="KW-0256">Endoplasmic reticulum</keyword>
<evidence type="ECO:0000256" key="11">
    <source>
        <dbReference type="ARBA" id="ARBA00023033"/>
    </source>
</evidence>
<dbReference type="Pfam" id="PF00067">
    <property type="entry name" value="p450"/>
    <property type="match status" value="2"/>
</dbReference>
<keyword evidence="14" id="KW-1133">Transmembrane helix</keyword>
<dbReference type="InterPro" id="IPR002401">
    <property type="entry name" value="Cyt_P450_E_grp-I"/>
</dbReference>
<dbReference type="SUPFAM" id="SSF48264">
    <property type="entry name" value="Cytochrome P450"/>
    <property type="match status" value="2"/>
</dbReference>
<evidence type="ECO:0000256" key="13">
    <source>
        <dbReference type="SAM" id="MobiDB-lite"/>
    </source>
</evidence>
<dbReference type="Gene3D" id="1.10.630.10">
    <property type="entry name" value="Cytochrome P450"/>
    <property type="match status" value="2"/>
</dbReference>
<keyword evidence="5" id="KW-0349">Heme</keyword>
<dbReference type="RefSeq" id="XP_050514944.1">
    <property type="nucleotide sequence ID" value="XM_050658987.1"/>
</dbReference>
<evidence type="ECO:0000256" key="14">
    <source>
        <dbReference type="SAM" id="Phobius"/>
    </source>
</evidence>
<feature type="compositionally biased region" description="Low complexity" evidence="13">
    <location>
        <begin position="585"/>
        <end position="598"/>
    </location>
</feature>
<keyword evidence="16" id="KW-1185">Reference proteome</keyword>
<dbReference type="PROSITE" id="PS00086">
    <property type="entry name" value="CYTOCHROME_P450"/>
    <property type="match status" value="2"/>
</dbReference>
<evidence type="ECO:0000256" key="2">
    <source>
        <dbReference type="ARBA" id="ARBA00004174"/>
    </source>
</evidence>
<evidence type="ECO:0000256" key="5">
    <source>
        <dbReference type="ARBA" id="ARBA00022617"/>
    </source>
</evidence>
<evidence type="ECO:0000313" key="16">
    <source>
        <dbReference type="Proteomes" id="UP001652700"/>
    </source>
</evidence>
<accession>A0ABM5KXM6</accession>
<evidence type="ECO:0000256" key="8">
    <source>
        <dbReference type="ARBA" id="ARBA00022848"/>
    </source>
</evidence>
<keyword evidence="9" id="KW-0560">Oxidoreductase</keyword>
<evidence type="ECO:0008006" key="17">
    <source>
        <dbReference type="Google" id="ProtNLM"/>
    </source>
</evidence>
<reference evidence="15" key="1">
    <citation type="submission" date="2025-05" db="UniProtKB">
        <authorList>
            <consortium name="EnsemblMetazoa"/>
        </authorList>
    </citation>
    <scope>IDENTIFICATION</scope>
</reference>